<evidence type="ECO:0000313" key="1">
    <source>
        <dbReference type="EMBL" id="VFS40709.1"/>
    </source>
</evidence>
<evidence type="ECO:0000313" key="2">
    <source>
        <dbReference type="Proteomes" id="UP000351155"/>
    </source>
</evidence>
<protein>
    <submittedName>
        <fullName evidence="1">Uncharacterized protein</fullName>
    </submittedName>
</protein>
<sequence>MKNALKLATKYAGFASIESDVLSGLENLELARIAVISAAEHMKSRDQEVVLEALSLVKQFMHQQRDAARSEIQKIRGVLSGELESYDD</sequence>
<dbReference type="Proteomes" id="UP000351155">
    <property type="component" value="Unassembled WGS sequence"/>
</dbReference>
<reference evidence="1 2" key="1">
    <citation type="submission" date="2019-03" db="EMBL/GenBank/DDBJ databases">
        <authorList>
            <consortium name="Pathogen Informatics"/>
        </authorList>
    </citation>
    <scope>NUCLEOTIDE SEQUENCE [LARGE SCALE GENOMIC DNA]</scope>
    <source>
        <strain evidence="1 2">NCTC12126</strain>
    </source>
</reference>
<name>A0A484Z3T7_9ENTR</name>
<dbReference type="AlphaFoldDB" id="A0A484Z3T7"/>
<gene>
    <name evidence="1" type="ORF">NCTC12126_04168</name>
</gene>
<proteinExistence type="predicted"/>
<organism evidence="1 2">
    <name type="scientific">Enterobacter cancerogenus</name>
    <dbReference type="NCBI Taxonomy" id="69218"/>
    <lineage>
        <taxon>Bacteria</taxon>
        <taxon>Pseudomonadati</taxon>
        <taxon>Pseudomonadota</taxon>
        <taxon>Gammaproteobacteria</taxon>
        <taxon>Enterobacterales</taxon>
        <taxon>Enterobacteriaceae</taxon>
        <taxon>Enterobacter</taxon>
        <taxon>Enterobacter cloacae complex</taxon>
    </lineage>
</organism>
<accession>A0A484Z3T7</accession>
<dbReference type="EMBL" id="CAADIW010000045">
    <property type="protein sequence ID" value="VFS40709.1"/>
    <property type="molecule type" value="Genomic_DNA"/>
</dbReference>